<dbReference type="Proteomes" id="UP000243499">
    <property type="component" value="Chromosome 5"/>
</dbReference>
<name>A0A2T8IPG9_9POAL</name>
<sequence length="41" mass="4788">MRLLVLACVLAEPTWPENSKRRQLFRKTFMDLDPVAVSKIN</sequence>
<dbReference type="AlphaFoldDB" id="A0A2T8IPG9"/>
<organism evidence="1">
    <name type="scientific">Panicum hallii</name>
    <dbReference type="NCBI Taxonomy" id="206008"/>
    <lineage>
        <taxon>Eukaryota</taxon>
        <taxon>Viridiplantae</taxon>
        <taxon>Streptophyta</taxon>
        <taxon>Embryophyta</taxon>
        <taxon>Tracheophyta</taxon>
        <taxon>Spermatophyta</taxon>
        <taxon>Magnoliopsida</taxon>
        <taxon>Liliopsida</taxon>
        <taxon>Poales</taxon>
        <taxon>Poaceae</taxon>
        <taxon>PACMAD clade</taxon>
        <taxon>Panicoideae</taxon>
        <taxon>Panicodae</taxon>
        <taxon>Paniceae</taxon>
        <taxon>Panicinae</taxon>
        <taxon>Panicum</taxon>
        <taxon>Panicum sect. Panicum</taxon>
    </lineage>
</organism>
<proteinExistence type="predicted"/>
<dbReference type="Gramene" id="PVH39539">
    <property type="protein sequence ID" value="PVH39539"/>
    <property type="gene ID" value="PAHAL_5G532100"/>
</dbReference>
<dbReference type="EMBL" id="CM008050">
    <property type="protein sequence ID" value="PVH39539.1"/>
    <property type="molecule type" value="Genomic_DNA"/>
</dbReference>
<reference evidence="1" key="1">
    <citation type="submission" date="2018-04" db="EMBL/GenBank/DDBJ databases">
        <title>WGS assembly of Panicum hallii.</title>
        <authorList>
            <person name="Lovell J."/>
            <person name="Jenkins J."/>
            <person name="Lowry D."/>
            <person name="Mamidi S."/>
            <person name="Sreedasyam A."/>
            <person name="Weng X."/>
            <person name="Barry K."/>
            <person name="Bonette J."/>
            <person name="Campitelli B."/>
            <person name="Daum C."/>
            <person name="Gordon S."/>
            <person name="Gould B."/>
            <person name="Lipzen A."/>
            <person name="Macqueen A."/>
            <person name="Palacio-Mejia J."/>
            <person name="Plott C."/>
            <person name="Shakirov E."/>
            <person name="Shu S."/>
            <person name="Yoshinaga Y."/>
            <person name="Zane M."/>
            <person name="Rokhsar D."/>
            <person name="Grimwood J."/>
            <person name="Schmutz J."/>
            <person name="Juenger T."/>
        </authorList>
    </citation>
    <scope>NUCLEOTIDE SEQUENCE [LARGE SCALE GENOMIC DNA]</scope>
    <source>
        <strain evidence="1">FIL2</strain>
    </source>
</reference>
<protein>
    <submittedName>
        <fullName evidence="1">Uncharacterized protein</fullName>
    </submittedName>
</protein>
<gene>
    <name evidence="1" type="ORF">PAHAL_5G532100</name>
</gene>
<evidence type="ECO:0000313" key="1">
    <source>
        <dbReference type="EMBL" id="PVH39539.1"/>
    </source>
</evidence>
<accession>A0A2T8IPG9</accession>